<gene>
    <name evidence="1" type="ORF">Sipo8835_00750</name>
</gene>
<dbReference type="EMBL" id="SPAZ01000010">
    <property type="protein sequence ID" value="TQE40026.1"/>
    <property type="molecule type" value="Genomic_DNA"/>
</dbReference>
<protein>
    <submittedName>
        <fullName evidence="1">Transcriptional regulator</fullName>
    </submittedName>
</protein>
<dbReference type="CDD" id="cd00090">
    <property type="entry name" value="HTH_ARSR"/>
    <property type="match status" value="1"/>
</dbReference>
<evidence type="ECO:0000313" key="1">
    <source>
        <dbReference type="EMBL" id="TQE40026.1"/>
    </source>
</evidence>
<dbReference type="Proteomes" id="UP000318720">
    <property type="component" value="Unassembled WGS sequence"/>
</dbReference>
<reference evidence="1 2" key="1">
    <citation type="submission" date="2019-03" db="EMBL/GenBank/DDBJ databases">
        <title>Comparative genomic analyses of the sweetpotato soil rot pathogen, Streptomyces ipomoeae.</title>
        <authorList>
            <person name="Ruschel Soares N."/>
            <person name="Badger J.H."/>
            <person name="Huguet-Tapia J.C."/>
            <person name="Clark C.A."/>
            <person name="Pettis G.S."/>
        </authorList>
    </citation>
    <scope>NUCLEOTIDE SEQUENCE [LARGE SCALE GENOMIC DNA]</scope>
    <source>
        <strain evidence="1 2">88-35</strain>
    </source>
</reference>
<organism evidence="1 2">
    <name type="scientific">Streptomyces ipomoeae</name>
    <dbReference type="NCBI Taxonomy" id="103232"/>
    <lineage>
        <taxon>Bacteria</taxon>
        <taxon>Bacillati</taxon>
        <taxon>Actinomycetota</taxon>
        <taxon>Actinomycetes</taxon>
        <taxon>Kitasatosporales</taxon>
        <taxon>Streptomycetaceae</taxon>
        <taxon>Streptomyces</taxon>
    </lineage>
</organism>
<comment type="caution">
    <text evidence="1">The sequence shown here is derived from an EMBL/GenBank/DDBJ whole genome shotgun (WGS) entry which is preliminary data.</text>
</comment>
<dbReference type="PANTHER" id="PTHR33204">
    <property type="entry name" value="TRANSCRIPTIONAL REGULATOR, MARR FAMILY"/>
    <property type="match status" value="1"/>
</dbReference>
<sequence length="111" mass="12261">MSDPCLPECGVARFLALLNGPWATLIVRELLRGPHRFTELRDALPGISPHTLTSRLRQFEVHGIVTRTTYAEIPPRVEYELTSLGEGLRDVLEAMATWAAAVPDPEPDATV</sequence>
<proteinExistence type="predicted"/>
<dbReference type="GeneID" id="301700639"/>
<dbReference type="Pfam" id="PF01638">
    <property type="entry name" value="HxlR"/>
    <property type="match status" value="1"/>
</dbReference>
<name>A0A540P5R0_9ACTN</name>
<dbReference type="InterPro" id="IPR002577">
    <property type="entry name" value="HTH_HxlR"/>
</dbReference>
<dbReference type="InterPro" id="IPR036388">
    <property type="entry name" value="WH-like_DNA-bd_sf"/>
</dbReference>
<dbReference type="RefSeq" id="WP_141573547.1">
    <property type="nucleotide sequence ID" value="NZ_CP182305.1"/>
</dbReference>
<evidence type="ECO:0000313" key="2">
    <source>
        <dbReference type="Proteomes" id="UP000318720"/>
    </source>
</evidence>
<dbReference type="InterPro" id="IPR011991">
    <property type="entry name" value="ArsR-like_HTH"/>
</dbReference>
<accession>A0A540P5R0</accession>
<dbReference type="Gene3D" id="1.10.10.10">
    <property type="entry name" value="Winged helix-like DNA-binding domain superfamily/Winged helix DNA-binding domain"/>
    <property type="match status" value="1"/>
</dbReference>
<dbReference type="PANTHER" id="PTHR33204:SF37">
    <property type="entry name" value="HTH-TYPE TRANSCRIPTIONAL REGULATOR YODB"/>
    <property type="match status" value="1"/>
</dbReference>
<dbReference type="AlphaFoldDB" id="A0A540P5R0"/>
<dbReference type="InterPro" id="IPR036390">
    <property type="entry name" value="WH_DNA-bd_sf"/>
</dbReference>
<dbReference type="SUPFAM" id="SSF46785">
    <property type="entry name" value="Winged helix' DNA-binding domain"/>
    <property type="match status" value="1"/>
</dbReference>
<dbReference type="PROSITE" id="PS51118">
    <property type="entry name" value="HTH_HXLR"/>
    <property type="match status" value="1"/>
</dbReference>